<organism evidence="1 2">
    <name type="scientific">Agrocybe pediades</name>
    <dbReference type="NCBI Taxonomy" id="84607"/>
    <lineage>
        <taxon>Eukaryota</taxon>
        <taxon>Fungi</taxon>
        <taxon>Dikarya</taxon>
        <taxon>Basidiomycota</taxon>
        <taxon>Agaricomycotina</taxon>
        <taxon>Agaricomycetes</taxon>
        <taxon>Agaricomycetidae</taxon>
        <taxon>Agaricales</taxon>
        <taxon>Agaricineae</taxon>
        <taxon>Strophariaceae</taxon>
        <taxon>Agrocybe</taxon>
    </lineage>
</organism>
<protein>
    <submittedName>
        <fullName evidence="1">Uncharacterized protein</fullName>
    </submittedName>
</protein>
<proteinExistence type="predicted"/>
<dbReference type="EMBL" id="JAACJL010000031">
    <property type="protein sequence ID" value="KAF4616365.1"/>
    <property type="molecule type" value="Genomic_DNA"/>
</dbReference>
<keyword evidence="2" id="KW-1185">Reference proteome</keyword>
<reference evidence="1 2" key="1">
    <citation type="submission" date="2019-12" db="EMBL/GenBank/DDBJ databases">
        <authorList>
            <person name="Floudas D."/>
            <person name="Bentzer J."/>
            <person name="Ahren D."/>
            <person name="Johansson T."/>
            <person name="Persson P."/>
            <person name="Tunlid A."/>
        </authorList>
    </citation>
    <scope>NUCLEOTIDE SEQUENCE [LARGE SCALE GENOMIC DNA]</scope>
    <source>
        <strain evidence="1 2">CBS 102.39</strain>
    </source>
</reference>
<accession>A0A8H4VQ85</accession>
<evidence type="ECO:0000313" key="1">
    <source>
        <dbReference type="EMBL" id="KAF4616365.1"/>
    </source>
</evidence>
<sequence>MIQCPTFHIKVRQVYAIAAIILRYRSSCPLAGSWNVMKVARLLPLGTLWIAGSPKRVLSLCTRILETGVFVWRSTNCSRLFCPLRKTERSNAFSSACENAWDRVPTMIPKQLDYYHPTGMASVFTQQARIVHVQCWQDMHSESEEATAECDPEGEDPACSGSIKPLRGVTLVHMLLSYDFW</sequence>
<gene>
    <name evidence="1" type="ORF">D9613_008846</name>
</gene>
<comment type="caution">
    <text evidence="1">The sequence shown here is derived from an EMBL/GenBank/DDBJ whole genome shotgun (WGS) entry which is preliminary data.</text>
</comment>
<dbReference type="AlphaFoldDB" id="A0A8H4VQ85"/>
<dbReference type="Proteomes" id="UP000521872">
    <property type="component" value="Unassembled WGS sequence"/>
</dbReference>
<evidence type="ECO:0000313" key="2">
    <source>
        <dbReference type="Proteomes" id="UP000521872"/>
    </source>
</evidence>
<name>A0A8H4VQ85_9AGAR</name>